<dbReference type="EMBL" id="FO082060">
    <property type="protein sequence ID" value="CCE24950.1"/>
    <property type="molecule type" value="Genomic_DNA"/>
</dbReference>
<evidence type="ECO:0000313" key="3">
    <source>
        <dbReference type="Proteomes" id="UP000008315"/>
    </source>
</evidence>
<organism evidence="2 3">
    <name type="scientific">Methylotuvimicrobium alcaliphilum (strain DSM 19304 / NCIMB 14124 / VKM B-2133 / 20Z)</name>
    <name type="common">Methylomicrobium alcaliphilum</name>
    <dbReference type="NCBI Taxonomy" id="1091494"/>
    <lineage>
        <taxon>Bacteria</taxon>
        <taxon>Pseudomonadati</taxon>
        <taxon>Pseudomonadota</taxon>
        <taxon>Gammaproteobacteria</taxon>
        <taxon>Methylococcales</taxon>
        <taxon>Methylococcaceae</taxon>
        <taxon>Methylotuvimicrobium</taxon>
    </lineage>
</organism>
<dbReference type="InterPro" id="IPR015066">
    <property type="entry name" value="DUF1902"/>
</dbReference>
<evidence type="ECO:0000313" key="2">
    <source>
        <dbReference type="EMBL" id="CCE24950.1"/>
    </source>
</evidence>
<keyword evidence="3" id="KW-1185">Reference proteome</keyword>
<dbReference type="AlphaFoldDB" id="G4T4D9"/>
<dbReference type="Gene3D" id="3.30.2390.10">
    <property type="entry name" value="TTHA1013-like"/>
    <property type="match status" value="1"/>
</dbReference>
<proteinExistence type="predicted"/>
<reference evidence="3" key="1">
    <citation type="journal article" date="2012" name="J. Bacteriol.">
        <title>Genome sequence of the haloalkaliphilic methanotrophic bacterium Methylomicrobium alcaliphilum 20Z.</title>
        <authorList>
            <person name="Vuilleumier S."/>
            <person name="Khmelenina V.N."/>
            <person name="Bringel F."/>
            <person name="Reshetnikov A.S."/>
            <person name="Lajus A."/>
            <person name="Mangenot S."/>
            <person name="Rouy Z."/>
            <person name="Op den Camp H.J."/>
            <person name="Jetten M.S."/>
            <person name="Dispirito A.A."/>
            <person name="Dunfield P."/>
            <person name="Klotz M.G."/>
            <person name="Semrau J.D."/>
            <person name="Stein L.Y."/>
            <person name="Barbe V."/>
            <person name="Medigue C."/>
            <person name="Trotsenko Y.A."/>
            <person name="Kalyuzhnaya M.G."/>
        </authorList>
    </citation>
    <scope>NUCLEOTIDE SEQUENCE [LARGE SCALE GENOMIC DNA]</scope>
    <source>
        <strain evidence="3">DSM 19304 / NCIMB 14124 / VKM B-2133 / 20Z</strain>
    </source>
</reference>
<dbReference type="Proteomes" id="UP000008315">
    <property type="component" value="Chromosome"/>
</dbReference>
<protein>
    <recommendedName>
        <fullName evidence="1">DUF1902 domain-containing protein</fullName>
    </recommendedName>
</protein>
<evidence type="ECO:0000259" key="1">
    <source>
        <dbReference type="Pfam" id="PF08972"/>
    </source>
</evidence>
<dbReference type="Pfam" id="PF08972">
    <property type="entry name" value="DUF1902"/>
    <property type="match status" value="1"/>
</dbReference>
<name>G4T4D9_META2</name>
<dbReference type="HOGENOM" id="CLU_3045188_0_0_6"/>
<dbReference type="RefSeq" id="WP_014149707.1">
    <property type="nucleotide sequence ID" value="NC_016112.1"/>
</dbReference>
<feature type="domain" description="DUF1902" evidence="1">
    <location>
        <begin position="16"/>
        <end position="42"/>
    </location>
</feature>
<accession>G4T4D9</accession>
<sequence length="54" mass="5983">MVRQAHHERLNLMAVVATSEDVEGLAIEAATMDALIERLKSLFLNSWSSTIQKG</sequence>
<gene>
    <name evidence="2" type="ordered locus">MEALZ_3285</name>
</gene>
<dbReference type="KEGG" id="mah:MEALZ_3285"/>